<dbReference type="EMBL" id="MN739360">
    <property type="protein sequence ID" value="QHT00865.1"/>
    <property type="molecule type" value="Genomic_DNA"/>
</dbReference>
<accession>A0A6C0CAZ8</accession>
<reference evidence="1" key="1">
    <citation type="journal article" date="2020" name="Nature">
        <title>Giant virus diversity and host interactions through global metagenomics.</title>
        <authorList>
            <person name="Schulz F."/>
            <person name="Roux S."/>
            <person name="Paez-Espino D."/>
            <person name="Jungbluth S."/>
            <person name="Walsh D.A."/>
            <person name="Denef V.J."/>
            <person name="McMahon K.D."/>
            <person name="Konstantinidis K.T."/>
            <person name="Eloe-Fadrosh E.A."/>
            <person name="Kyrpides N.C."/>
            <person name="Woyke T."/>
        </authorList>
    </citation>
    <scope>NUCLEOTIDE SEQUENCE</scope>
    <source>
        <strain evidence="1">GVMAG-M-3300020192-26</strain>
    </source>
</reference>
<dbReference type="AlphaFoldDB" id="A0A6C0CAZ8"/>
<evidence type="ECO:0008006" key="2">
    <source>
        <dbReference type="Google" id="ProtNLM"/>
    </source>
</evidence>
<proteinExistence type="predicted"/>
<protein>
    <recommendedName>
        <fullName evidence="2">F-box domain-containing protein</fullName>
    </recommendedName>
</protein>
<dbReference type="SUPFAM" id="SSF81383">
    <property type="entry name" value="F-box domain"/>
    <property type="match status" value="1"/>
</dbReference>
<organism evidence="1">
    <name type="scientific">viral metagenome</name>
    <dbReference type="NCBI Taxonomy" id="1070528"/>
    <lineage>
        <taxon>unclassified sequences</taxon>
        <taxon>metagenomes</taxon>
        <taxon>organismal metagenomes</taxon>
    </lineage>
</organism>
<sequence length="124" mass="14471">MNDKDIAHSIFSFLKLRDIINCSTISKFILDICNLQYVRLFADDFGNISGDVNYYELNVFKKKYIKLKPDQLIQIETLIKLPKLLGLLTNLKMIMLHQGKLPKYHNQSASLNLRALCLFQNRHN</sequence>
<name>A0A6C0CAZ8_9ZZZZ</name>
<evidence type="ECO:0000313" key="1">
    <source>
        <dbReference type="EMBL" id="QHT00865.1"/>
    </source>
</evidence>
<dbReference type="InterPro" id="IPR036047">
    <property type="entry name" value="F-box-like_dom_sf"/>
</dbReference>